<gene>
    <name evidence="6" type="ORF">GS18_0213185</name>
</gene>
<comment type="caution">
    <text evidence="6">The sequence shown here is derived from an EMBL/GenBank/DDBJ whole genome shotgun (WGS) entry which is preliminary data.</text>
</comment>
<dbReference type="Pfam" id="PF00005">
    <property type="entry name" value="ABC_tran"/>
    <property type="match status" value="1"/>
</dbReference>
<dbReference type="PANTHER" id="PTHR43335">
    <property type="entry name" value="ABC TRANSPORTER, ATP-BINDING PROTEIN"/>
    <property type="match status" value="1"/>
</dbReference>
<keyword evidence="7" id="KW-1185">Reference proteome</keyword>
<evidence type="ECO:0000259" key="5">
    <source>
        <dbReference type="PROSITE" id="PS50893"/>
    </source>
</evidence>
<dbReference type="CDD" id="cd03268">
    <property type="entry name" value="ABC_BcrA_bacitracin_resist"/>
    <property type="match status" value="1"/>
</dbReference>
<comment type="similarity">
    <text evidence="1">Belongs to the ABC transporter superfamily.</text>
</comment>
<dbReference type="EMBL" id="JNVC02000005">
    <property type="protein sequence ID" value="KEZ52040.1"/>
    <property type="molecule type" value="Genomic_DNA"/>
</dbReference>
<evidence type="ECO:0000256" key="3">
    <source>
        <dbReference type="ARBA" id="ARBA00022741"/>
    </source>
</evidence>
<dbReference type="Proteomes" id="UP000028549">
    <property type="component" value="Unassembled WGS sequence"/>
</dbReference>
<organism evidence="6 7">
    <name type="scientific">Metabacillus indicus</name>
    <name type="common">Bacillus indicus</name>
    <dbReference type="NCBI Taxonomy" id="246786"/>
    <lineage>
        <taxon>Bacteria</taxon>
        <taxon>Bacillati</taxon>
        <taxon>Bacillota</taxon>
        <taxon>Bacilli</taxon>
        <taxon>Bacillales</taxon>
        <taxon>Bacillaceae</taxon>
        <taxon>Metabacillus</taxon>
    </lineage>
</organism>
<dbReference type="AlphaFoldDB" id="A0A084GXH8"/>
<dbReference type="SMART" id="SM00382">
    <property type="entry name" value="AAA"/>
    <property type="match status" value="1"/>
</dbReference>
<proteinExistence type="inferred from homology"/>
<dbReference type="Gene3D" id="3.40.50.300">
    <property type="entry name" value="P-loop containing nucleotide triphosphate hydrolases"/>
    <property type="match status" value="1"/>
</dbReference>
<dbReference type="PANTHER" id="PTHR43335:SF4">
    <property type="entry name" value="ABC TRANSPORTER, ATP-BINDING PROTEIN"/>
    <property type="match status" value="1"/>
</dbReference>
<name>A0A084GXH8_METID</name>
<dbReference type="PROSITE" id="PS50893">
    <property type="entry name" value="ABC_TRANSPORTER_2"/>
    <property type="match status" value="1"/>
</dbReference>
<protein>
    <submittedName>
        <fullName evidence="6">ABC transporter ATP-binding protein</fullName>
    </submittedName>
</protein>
<dbReference type="SUPFAM" id="SSF52540">
    <property type="entry name" value="P-loop containing nucleoside triphosphate hydrolases"/>
    <property type="match status" value="1"/>
</dbReference>
<dbReference type="OrthoDB" id="9804819at2"/>
<reference evidence="6 7" key="1">
    <citation type="journal article" date="2005" name="Int. J. Syst. Evol. Microbiol.">
        <title>Bacillus cibi sp. nov., isolated from jeotgal, a traditional Korean fermented seafood.</title>
        <authorList>
            <person name="Yoon J.H."/>
            <person name="Lee C.H."/>
            <person name="Oh T.K."/>
        </authorList>
    </citation>
    <scope>NUCLEOTIDE SEQUENCE [LARGE SCALE GENOMIC DNA]</scope>
    <source>
        <strain evidence="6 7">DSM 16189</strain>
    </source>
</reference>
<dbReference type="InterPro" id="IPR027417">
    <property type="entry name" value="P-loop_NTPase"/>
</dbReference>
<evidence type="ECO:0000313" key="7">
    <source>
        <dbReference type="Proteomes" id="UP000028549"/>
    </source>
</evidence>
<dbReference type="GO" id="GO:0005524">
    <property type="term" value="F:ATP binding"/>
    <property type="evidence" value="ECO:0007669"/>
    <property type="project" value="UniProtKB-KW"/>
</dbReference>
<keyword evidence="4 6" id="KW-0067">ATP-binding</keyword>
<accession>A0A084GXH8</accession>
<keyword evidence="2" id="KW-0813">Transport</keyword>
<dbReference type="STRING" id="246786.GS18_0213185"/>
<dbReference type="GO" id="GO:0016887">
    <property type="term" value="F:ATP hydrolysis activity"/>
    <property type="evidence" value="ECO:0007669"/>
    <property type="project" value="InterPro"/>
</dbReference>
<dbReference type="RefSeq" id="WP_029284524.1">
    <property type="nucleotide sequence ID" value="NZ_CP176757.1"/>
</dbReference>
<dbReference type="InterPro" id="IPR003593">
    <property type="entry name" value="AAA+_ATPase"/>
</dbReference>
<feature type="domain" description="ABC transporter" evidence="5">
    <location>
        <begin position="8"/>
        <end position="236"/>
    </location>
</feature>
<dbReference type="InterPro" id="IPR017871">
    <property type="entry name" value="ABC_transporter-like_CS"/>
</dbReference>
<keyword evidence="3" id="KW-0547">Nucleotide-binding</keyword>
<evidence type="ECO:0000256" key="1">
    <source>
        <dbReference type="ARBA" id="ARBA00005417"/>
    </source>
</evidence>
<dbReference type="PROSITE" id="PS00211">
    <property type="entry name" value="ABC_TRANSPORTER_1"/>
    <property type="match status" value="1"/>
</dbReference>
<sequence length="305" mass="34060">MSSKQTTLAVTDLKKKIGRKEIIKGISFQLQKGEVFGFLGPNGAGKTTTIRMLVGLIKATSGKITICGHDLKTDFSKAISHIGCIVENPELYPYLTGRENLQYFWRMVPGLPKERIQEVVDLVGLQNRIDDRVSTYSLGMRQRLGIAQALLGKPDVLILDEPTNGLDPVGIREMREFIRFLAEEEGLSVLVSSHLLSEIQLMCDRVAIISKGSVLKVDTVEHLLSEKERVIWKLDPPEKGKEVLAAETAILSDFDQQIVTYHEEEHIPDWNGKLVSAGVKVKEIQVKLPTLEDLFIELTEGETID</sequence>
<evidence type="ECO:0000313" key="6">
    <source>
        <dbReference type="EMBL" id="KEZ52040.1"/>
    </source>
</evidence>
<evidence type="ECO:0000256" key="2">
    <source>
        <dbReference type="ARBA" id="ARBA00022448"/>
    </source>
</evidence>
<evidence type="ECO:0000256" key="4">
    <source>
        <dbReference type="ARBA" id="ARBA00022840"/>
    </source>
</evidence>
<dbReference type="InterPro" id="IPR003439">
    <property type="entry name" value="ABC_transporter-like_ATP-bd"/>
</dbReference>